<organism evidence="6 7">
    <name type="scientific">Stylophora pistillata</name>
    <name type="common">Smooth cauliflower coral</name>
    <dbReference type="NCBI Taxonomy" id="50429"/>
    <lineage>
        <taxon>Eukaryota</taxon>
        <taxon>Metazoa</taxon>
        <taxon>Cnidaria</taxon>
        <taxon>Anthozoa</taxon>
        <taxon>Hexacorallia</taxon>
        <taxon>Scleractinia</taxon>
        <taxon>Astrocoeniina</taxon>
        <taxon>Pocilloporidae</taxon>
        <taxon>Stylophora</taxon>
    </lineage>
</organism>
<evidence type="ECO:0000256" key="3">
    <source>
        <dbReference type="ARBA" id="ARBA00022490"/>
    </source>
</evidence>
<evidence type="ECO:0000256" key="4">
    <source>
        <dbReference type="ARBA" id="ARBA00022786"/>
    </source>
</evidence>
<evidence type="ECO:0000256" key="2">
    <source>
        <dbReference type="ARBA" id="ARBA00004906"/>
    </source>
</evidence>
<evidence type="ECO:0000313" key="7">
    <source>
        <dbReference type="Proteomes" id="UP000225706"/>
    </source>
</evidence>
<dbReference type="InterPro" id="IPR000210">
    <property type="entry name" value="BTB/POZ_dom"/>
</dbReference>
<dbReference type="Gene3D" id="3.30.710.10">
    <property type="entry name" value="Potassium Channel Kv1.1, Chain A"/>
    <property type="match status" value="1"/>
</dbReference>
<feature type="domain" description="BTB" evidence="5">
    <location>
        <begin position="124"/>
        <end position="193"/>
    </location>
</feature>
<keyword evidence="3" id="KW-0963">Cytoplasm</keyword>
<dbReference type="PANTHER" id="PTHR45774">
    <property type="entry name" value="BTB/POZ DOMAIN-CONTAINING"/>
    <property type="match status" value="1"/>
</dbReference>
<sequence length="528" mass="60168">MTPQSSHLEYTRLLAKFVAAVPITAAFSSFQIRAVNFGKPVVSLRPRAHSCSCLRRAACKFARYERKVEQISTKTNFPNGKKTTPGCKMAGCTHRNYQEDENWQTEKKNIVERNRHMFNNELMSDVHFLVGKCDKLRIPAHKYVMAISSPVFYAMFYGRMAEQGKEVKIGDCEAGSFLELLRYIYYDEAKIDPSNVFGILYLAKKYILPFLAERCVDFLEENIDHQNAFTLLAQARYFCEPKLEEKCWEIIDRETARVLSSEAFTEIDHQTLLAVLTRDTLTVLEADLFKAVKRWAEGECNRKILPPTPENKRSVLSSALNFIRFPVMTLKEFSEDAAQSGILTSEETINIFLYFGSKDDTKVKNFLTQPRPGAHRVYRCTRFPTYGQDWLCEGTNVDSIKFTVDRDITVLGVGLYGVSNKEDCSSPFSVDVELLDSHNDVMCTYEGTFFADVNKRVHDILFDEPVIVRGHRPYIIRVLLKGPTTLGGTDGMRDVVTEGIRFRFDVDEASFNGTTTADGQIPDIVFKI</sequence>
<dbReference type="Gene3D" id="2.60.120.820">
    <property type="entry name" value="PHR domain"/>
    <property type="match status" value="1"/>
</dbReference>
<gene>
    <name evidence="6" type="primary">Btbd6</name>
    <name evidence="6" type="ORF">AWC38_SpisGene6606</name>
</gene>
<dbReference type="GO" id="GO:0005829">
    <property type="term" value="C:cytosol"/>
    <property type="evidence" value="ECO:0007669"/>
    <property type="project" value="TreeGrafter"/>
</dbReference>
<dbReference type="Pfam" id="PF07707">
    <property type="entry name" value="BACK"/>
    <property type="match status" value="1"/>
</dbReference>
<comment type="caution">
    <text evidence="6">The sequence shown here is derived from an EMBL/GenBank/DDBJ whole genome shotgun (WGS) entry which is preliminary data.</text>
</comment>
<dbReference type="EMBL" id="LSMT01000079">
    <property type="protein sequence ID" value="PFX28646.1"/>
    <property type="molecule type" value="Genomic_DNA"/>
</dbReference>
<dbReference type="Pfam" id="PF08005">
    <property type="entry name" value="PHR"/>
    <property type="match status" value="1"/>
</dbReference>
<dbReference type="InterPro" id="IPR011705">
    <property type="entry name" value="BACK"/>
</dbReference>
<dbReference type="FunFam" id="1.25.40.420:FF:000008">
    <property type="entry name" value="BTB/POZ domain-containing protein POB1"/>
    <property type="match status" value="1"/>
</dbReference>
<dbReference type="OrthoDB" id="636773at2759"/>
<accession>A0A2B4SH12</accession>
<dbReference type="SMART" id="SM00225">
    <property type="entry name" value="BTB"/>
    <property type="match status" value="1"/>
</dbReference>
<comment type="pathway">
    <text evidence="2">Protein modification; protein ubiquitination.</text>
</comment>
<name>A0A2B4SH12_STYPI</name>
<dbReference type="InterPro" id="IPR011333">
    <property type="entry name" value="SKP1/BTB/POZ_sf"/>
</dbReference>
<reference evidence="7" key="1">
    <citation type="journal article" date="2017" name="bioRxiv">
        <title>Comparative analysis of the genomes of Stylophora pistillata and Acropora digitifera provides evidence for extensive differences between species of corals.</title>
        <authorList>
            <person name="Voolstra C.R."/>
            <person name="Li Y."/>
            <person name="Liew Y.J."/>
            <person name="Baumgarten S."/>
            <person name="Zoccola D."/>
            <person name="Flot J.-F."/>
            <person name="Tambutte S."/>
            <person name="Allemand D."/>
            <person name="Aranda M."/>
        </authorList>
    </citation>
    <scope>NUCLEOTIDE SEQUENCE [LARGE SCALE GENOMIC DNA]</scope>
</reference>
<keyword evidence="7" id="KW-1185">Reference proteome</keyword>
<dbReference type="InterPro" id="IPR038648">
    <property type="entry name" value="PHR_sf"/>
</dbReference>
<evidence type="ECO:0000313" key="6">
    <source>
        <dbReference type="EMBL" id="PFX28646.1"/>
    </source>
</evidence>
<dbReference type="GO" id="GO:0022008">
    <property type="term" value="P:neurogenesis"/>
    <property type="evidence" value="ECO:0007669"/>
    <property type="project" value="TreeGrafter"/>
</dbReference>
<dbReference type="Gene3D" id="1.25.40.420">
    <property type="match status" value="1"/>
</dbReference>
<dbReference type="Proteomes" id="UP000225706">
    <property type="component" value="Unassembled WGS sequence"/>
</dbReference>
<protein>
    <submittedName>
        <fullName evidence="6">BTB/POZ domain-containing protein 6</fullName>
    </submittedName>
</protein>
<dbReference type="Pfam" id="PF00651">
    <property type="entry name" value="BTB"/>
    <property type="match status" value="1"/>
</dbReference>
<dbReference type="FunFam" id="3.30.710.10:FF:000228">
    <property type="entry name" value="Predicted protein"/>
    <property type="match status" value="1"/>
</dbReference>
<evidence type="ECO:0000256" key="1">
    <source>
        <dbReference type="ARBA" id="ARBA00004496"/>
    </source>
</evidence>
<keyword evidence="4" id="KW-0833">Ubl conjugation pathway</keyword>
<evidence type="ECO:0000259" key="5">
    <source>
        <dbReference type="PROSITE" id="PS50097"/>
    </source>
</evidence>
<dbReference type="PANTHER" id="PTHR45774:SF3">
    <property type="entry name" value="BTB (POZ) DOMAIN-CONTAINING 2B-RELATED"/>
    <property type="match status" value="1"/>
</dbReference>
<proteinExistence type="predicted"/>
<dbReference type="AlphaFoldDB" id="A0A2B4SH12"/>
<dbReference type="SMART" id="SM00875">
    <property type="entry name" value="BACK"/>
    <property type="match status" value="1"/>
</dbReference>
<dbReference type="SUPFAM" id="SSF54695">
    <property type="entry name" value="POZ domain"/>
    <property type="match status" value="1"/>
</dbReference>
<comment type="subcellular location">
    <subcellularLocation>
        <location evidence="1">Cytoplasm</location>
    </subcellularLocation>
</comment>
<dbReference type="InterPro" id="IPR012983">
    <property type="entry name" value="PHR"/>
</dbReference>
<dbReference type="PROSITE" id="PS50097">
    <property type="entry name" value="BTB"/>
    <property type="match status" value="1"/>
</dbReference>